<dbReference type="EMBL" id="KB321112">
    <property type="protein sequence ID" value="ELW47483.1"/>
    <property type="molecule type" value="Genomic_DNA"/>
</dbReference>
<feature type="chain" id="PRO_5003999542" evidence="2">
    <location>
        <begin position="42"/>
        <end position="227"/>
    </location>
</feature>
<dbReference type="InParanoid" id="L9JAX8"/>
<reference evidence="4" key="2">
    <citation type="journal article" date="2013" name="Nat. Commun.">
        <title>Genome of the Chinese tree shrew.</title>
        <authorList>
            <person name="Fan Y."/>
            <person name="Huang Z.Y."/>
            <person name="Cao C.C."/>
            <person name="Chen C.S."/>
            <person name="Chen Y.X."/>
            <person name="Fan D.D."/>
            <person name="He J."/>
            <person name="Hou H.L."/>
            <person name="Hu L."/>
            <person name="Hu X.T."/>
            <person name="Jiang X.T."/>
            <person name="Lai R."/>
            <person name="Lang Y.S."/>
            <person name="Liang B."/>
            <person name="Liao S.G."/>
            <person name="Mu D."/>
            <person name="Ma Y.Y."/>
            <person name="Niu Y.Y."/>
            <person name="Sun X.Q."/>
            <person name="Xia J.Q."/>
            <person name="Xiao J."/>
            <person name="Xiong Z.Q."/>
            <person name="Xu L."/>
            <person name="Yang L."/>
            <person name="Zhang Y."/>
            <person name="Zhao W."/>
            <person name="Zhao X.D."/>
            <person name="Zheng Y.T."/>
            <person name="Zhou J.M."/>
            <person name="Zhu Y.B."/>
            <person name="Zhang G.J."/>
            <person name="Wang J."/>
            <person name="Yao Y.G."/>
        </authorList>
    </citation>
    <scope>NUCLEOTIDE SEQUENCE [LARGE SCALE GENOMIC DNA]</scope>
</reference>
<evidence type="ECO:0000256" key="2">
    <source>
        <dbReference type="SAM" id="SignalP"/>
    </source>
</evidence>
<keyword evidence="4" id="KW-1185">Reference proteome</keyword>
<reference evidence="4" key="1">
    <citation type="submission" date="2012-07" db="EMBL/GenBank/DDBJ databases">
        <title>Genome of the Chinese tree shrew, a rising model animal genetically related to primates.</title>
        <authorList>
            <person name="Zhang G."/>
            <person name="Fan Y."/>
            <person name="Yao Y."/>
            <person name="Huang Z."/>
        </authorList>
    </citation>
    <scope>NUCLEOTIDE SEQUENCE [LARGE SCALE GENOMIC DNA]</scope>
</reference>
<keyword evidence="2" id="KW-0732">Signal</keyword>
<evidence type="ECO:0000313" key="3">
    <source>
        <dbReference type="EMBL" id="ELW47483.1"/>
    </source>
</evidence>
<dbReference type="Proteomes" id="UP000011518">
    <property type="component" value="Unassembled WGS sequence"/>
</dbReference>
<proteinExistence type="predicted"/>
<accession>L9JAX8</accession>
<name>L9JAX8_TUPCH</name>
<sequence length="227" mass="23999">MLASVLHAHTTQAAMLASVLYARNTWAATLALALYAHLVEGLSLEKPGEEFPFRVAHFPDGRAGLVLADLVEGLSLEKPGEEFPFRVAHFPDGRAGLVLAGFLACLSRHNQKREGMSASWPASHQLLPHGLAVVEGLGLPHGLGGREERAPDTLSAHSGSPGTLLQLPSATAEPATCRRHHLKAMWAGLSSFLVSSRHTLCAFPARASFVVVEDCQGHVAGLGSPSS</sequence>
<feature type="signal peptide" evidence="2">
    <location>
        <begin position="1"/>
        <end position="41"/>
    </location>
</feature>
<dbReference type="AlphaFoldDB" id="L9JAX8"/>
<evidence type="ECO:0000313" key="4">
    <source>
        <dbReference type="Proteomes" id="UP000011518"/>
    </source>
</evidence>
<feature type="region of interest" description="Disordered" evidence="1">
    <location>
        <begin position="142"/>
        <end position="163"/>
    </location>
</feature>
<evidence type="ECO:0000256" key="1">
    <source>
        <dbReference type="SAM" id="MobiDB-lite"/>
    </source>
</evidence>
<protein>
    <submittedName>
        <fullName evidence="3">Uncharacterized protein</fullName>
    </submittedName>
</protein>
<gene>
    <name evidence="3" type="ORF">TREES_T100021039</name>
</gene>
<organism evidence="3 4">
    <name type="scientific">Tupaia chinensis</name>
    <name type="common">Chinese tree shrew</name>
    <name type="synonym">Tupaia belangeri chinensis</name>
    <dbReference type="NCBI Taxonomy" id="246437"/>
    <lineage>
        <taxon>Eukaryota</taxon>
        <taxon>Metazoa</taxon>
        <taxon>Chordata</taxon>
        <taxon>Craniata</taxon>
        <taxon>Vertebrata</taxon>
        <taxon>Euteleostomi</taxon>
        <taxon>Mammalia</taxon>
        <taxon>Eutheria</taxon>
        <taxon>Euarchontoglires</taxon>
        <taxon>Scandentia</taxon>
        <taxon>Tupaiidae</taxon>
        <taxon>Tupaia</taxon>
    </lineage>
</organism>